<sequence>MLRYKPAQYQLEMPFNQTQGMQDIGEMACMRGETFHKSKQIPAFSSLRPQENTCNFPPNTMSRNLFVNGTRNYRKENVVMRKLKCDRHWCVM</sequence>
<dbReference type="EMBL" id="MCFK01004580">
    <property type="protein sequence ID" value="RKF61000.1"/>
    <property type="molecule type" value="Genomic_DNA"/>
</dbReference>
<dbReference type="Proteomes" id="UP000286134">
    <property type="component" value="Unassembled WGS sequence"/>
</dbReference>
<proteinExistence type="predicted"/>
<comment type="caution">
    <text evidence="1">The sequence shown here is derived from an EMBL/GenBank/DDBJ whole genome shotgun (WGS) entry which is preliminary data.</text>
</comment>
<evidence type="ECO:0000313" key="2">
    <source>
        <dbReference type="Proteomes" id="UP000286134"/>
    </source>
</evidence>
<accession>A0A420HU95</accession>
<evidence type="ECO:0000313" key="1">
    <source>
        <dbReference type="EMBL" id="RKF61000.1"/>
    </source>
</evidence>
<dbReference type="AlphaFoldDB" id="A0A420HU95"/>
<dbReference type="OrthoDB" id="5153223at2759"/>
<reference evidence="1 2" key="1">
    <citation type="journal article" date="2018" name="BMC Genomics">
        <title>Comparative genome analyses reveal sequence features reflecting distinct modes of host-adaptation between dicot and monocot powdery mildew.</title>
        <authorList>
            <person name="Wu Y."/>
            <person name="Ma X."/>
            <person name="Pan Z."/>
            <person name="Kale S.D."/>
            <person name="Song Y."/>
            <person name="King H."/>
            <person name="Zhang Q."/>
            <person name="Presley C."/>
            <person name="Deng X."/>
            <person name="Wei C.I."/>
            <person name="Xiao S."/>
        </authorList>
    </citation>
    <scope>NUCLEOTIDE SEQUENCE [LARGE SCALE GENOMIC DNA]</scope>
    <source>
        <strain evidence="1">UMSG2</strain>
    </source>
</reference>
<keyword evidence="2" id="KW-1185">Reference proteome</keyword>
<name>A0A420HU95_9PEZI</name>
<gene>
    <name evidence="1" type="ORF">OnM2_045104</name>
</gene>
<protein>
    <submittedName>
        <fullName evidence="1">Uncharacterized protein</fullName>
    </submittedName>
</protein>
<organism evidence="1 2">
    <name type="scientific">Erysiphe neolycopersici</name>
    <dbReference type="NCBI Taxonomy" id="212602"/>
    <lineage>
        <taxon>Eukaryota</taxon>
        <taxon>Fungi</taxon>
        <taxon>Dikarya</taxon>
        <taxon>Ascomycota</taxon>
        <taxon>Pezizomycotina</taxon>
        <taxon>Leotiomycetes</taxon>
        <taxon>Erysiphales</taxon>
        <taxon>Erysiphaceae</taxon>
        <taxon>Erysiphe</taxon>
    </lineage>
</organism>